<proteinExistence type="predicted"/>
<evidence type="ECO:0000313" key="1">
    <source>
        <dbReference type="EMBL" id="ABZ06429.1"/>
    </source>
</evidence>
<gene>
    <name evidence="1" type="ORF">ALOHA_HF4000009L19ctg2g4</name>
</gene>
<protein>
    <submittedName>
        <fullName evidence="1">Uncharacterized protein</fullName>
    </submittedName>
</protein>
<reference evidence="1" key="1">
    <citation type="journal article" date="2008" name="ISME J.">
        <title>Genomic patterns of recombination, clonal divergence and environment in marine microbial populations.</title>
        <authorList>
            <person name="Konstantinidis K.T."/>
            <person name="Delong E.F."/>
        </authorList>
    </citation>
    <scope>NUCLEOTIDE SEQUENCE</scope>
</reference>
<sequence>MVRRQPRPREVERARVPGATRSVSAILHVAMYRPGSAPAPLATAHGKVDPPAEVFRHFRDLDDIQRLGVATGLAIEVVKEPFTDRIAYFGRVCERVRAPRGGSLLVLLDPDVGLAPEIHGPEHVTSTEVAAVFAALRPGDLLVCYQHARRQKDWRGRARRAFANAPGLPSFEVEVLQSEVARDVLLLAVKKKNVSPCENEGDKE</sequence>
<organism evidence="1">
    <name type="scientific">uncultured marine microorganism HF4000_009L19</name>
    <dbReference type="NCBI Taxonomy" id="455516"/>
    <lineage>
        <taxon>unclassified sequences</taxon>
        <taxon>environmental samples</taxon>
    </lineage>
</organism>
<accession>B3T1H0</accession>
<name>B3T1H0_9ZZZZ</name>
<dbReference type="AlphaFoldDB" id="B3T1H0"/>
<dbReference type="EMBL" id="EU016575">
    <property type="protein sequence ID" value="ABZ06429.1"/>
    <property type="molecule type" value="Genomic_DNA"/>
</dbReference>